<sequence length="320" mass="33653">MEGDNMKESRSGDRIDRFARLEDIARSAGPITMGIVYPTDATSLSGALAAAEAGLIHPVLIGPSEDIRKVALDAGFDIEKLPVEEAKTPLEAAKKAVDLAREGKVDALMKGALHTDDLMHPVVANTAMRTDRRISHVFAMDVPSYERLLFISDAAINVRPNLGELRDITCNAIDLAHALGTERPKVALLSCTENVSEKIESTVFAAAICKMADRGTITGADIDGPLAMDNAVSPEAAKIKGITSSVAGHADILIVPDLISGNILAKDLDYLAGADAAGIVMGAAVPIALTSRADGEVERRASAALACLVAAWKKRGRNTP</sequence>
<evidence type="ECO:0000256" key="1">
    <source>
        <dbReference type="ARBA" id="ARBA00005656"/>
    </source>
</evidence>
<evidence type="ECO:0000313" key="6">
    <source>
        <dbReference type="Proteomes" id="UP000183974"/>
    </source>
</evidence>
<keyword evidence="2 5" id="KW-0808">Transferase</keyword>
<reference evidence="5 6" key="1">
    <citation type="submission" date="2016-11" db="EMBL/GenBank/DDBJ databases">
        <authorList>
            <person name="Jaros S."/>
            <person name="Januszkiewicz K."/>
            <person name="Wedrychowicz H."/>
        </authorList>
    </citation>
    <scope>NUCLEOTIDE SEQUENCE [LARGE SCALE GENOMIC DNA]</scope>
    <source>
        <strain evidence="5 6">DSM 29589</strain>
    </source>
</reference>
<dbReference type="PANTHER" id="PTHR43356">
    <property type="entry name" value="PHOSPHATE ACETYLTRANSFERASE"/>
    <property type="match status" value="1"/>
</dbReference>
<dbReference type="SUPFAM" id="SSF53659">
    <property type="entry name" value="Isocitrate/Isopropylmalate dehydrogenase-like"/>
    <property type="match status" value="1"/>
</dbReference>
<dbReference type="GO" id="GO:0016746">
    <property type="term" value="F:acyltransferase activity"/>
    <property type="evidence" value="ECO:0007669"/>
    <property type="project" value="UniProtKB-KW"/>
</dbReference>
<dbReference type="NCBIfam" id="NF006045">
    <property type="entry name" value="PRK08190.1"/>
    <property type="match status" value="1"/>
</dbReference>
<dbReference type="InterPro" id="IPR050500">
    <property type="entry name" value="Phos_Acetyltrans/Butyryltrans"/>
</dbReference>
<dbReference type="STRING" id="337701.SAMN05444398_1011037"/>
<gene>
    <name evidence="5" type="ORF">SAMN05444398_1011037</name>
</gene>
<name>A0A1M6YUP1_9RHOB</name>
<dbReference type="InterPro" id="IPR002505">
    <property type="entry name" value="PTA_PTB"/>
</dbReference>
<proteinExistence type="inferred from homology"/>
<dbReference type="InterPro" id="IPR012147">
    <property type="entry name" value="P_Ac_Bu_trans"/>
</dbReference>
<evidence type="ECO:0000256" key="2">
    <source>
        <dbReference type="ARBA" id="ARBA00022679"/>
    </source>
</evidence>
<dbReference type="Gene3D" id="3.40.718.10">
    <property type="entry name" value="Isopropylmalate Dehydrogenase"/>
    <property type="match status" value="1"/>
</dbReference>
<dbReference type="RefSeq" id="WP_143163128.1">
    <property type="nucleotide sequence ID" value="NZ_BMLR01000001.1"/>
</dbReference>
<dbReference type="PANTHER" id="PTHR43356:SF2">
    <property type="entry name" value="PHOSPHATE ACETYLTRANSFERASE"/>
    <property type="match status" value="1"/>
</dbReference>
<dbReference type="PIRSF" id="PIRSF000428">
    <property type="entry name" value="P_Ac_trans"/>
    <property type="match status" value="1"/>
</dbReference>
<protein>
    <submittedName>
        <fullName evidence="5">Phosphate acetyltransferase/phosphate butyryltransferase</fullName>
    </submittedName>
</protein>
<organism evidence="5 6">
    <name type="scientific">Roseovarius pacificus</name>
    <dbReference type="NCBI Taxonomy" id="337701"/>
    <lineage>
        <taxon>Bacteria</taxon>
        <taxon>Pseudomonadati</taxon>
        <taxon>Pseudomonadota</taxon>
        <taxon>Alphaproteobacteria</taxon>
        <taxon>Rhodobacterales</taxon>
        <taxon>Roseobacteraceae</taxon>
        <taxon>Roseovarius</taxon>
    </lineage>
</organism>
<evidence type="ECO:0000313" key="5">
    <source>
        <dbReference type="EMBL" id="SHL21813.1"/>
    </source>
</evidence>
<comment type="similarity">
    <text evidence="1">Belongs to the phosphate acetyltransferase and butyryltransferase family.</text>
</comment>
<dbReference type="AlphaFoldDB" id="A0A1M6YUP1"/>
<dbReference type="EMBL" id="FRBR01000001">
    <property type="protein sequence ID" value="SHL21813.1"/>
    <property type="molecule type" value="Genomic_DNA"/>
</dbReference>
<keyword evidence="3" id="KW-0012">Acyltransferase</keyword>
<feature type="domain" description="Phosphate acetyl/butaryl transferase" evidence="4">
    <location>
        <begin position="86"/>
        <end position="299"/>
    </location>
</feature>
<evidence type="ECO:0000259" key="4">
    <source>
        <dbReference type="Pfam" id="PF01515"/>
    </source>
</evidence>
<evidence type="ECO:0000256" key="3">
    <source>
        <dbReference type="ARBA" id="ARBA00023315"/>
    </source>
</evidence>
<dbReference type="Pfam" id="PF01515">
    <property type="entry name" value="PTA_PTB"/>
    <property type="match status" value="1"/>
</dbReference>
<accession>A0A1M6YUP1</accession>
<dbReference type="OrthoDB" id="9800237at2"/>
<keyword evidence="6" id="KW-1185">Reference proteome</keyword>
<dbReference type="Proteomes" id="UP000183974">
    <property type="component" value="Unassembled WGS sequence"/>
</dbReference>